<dbReference type="Proteomes" id="UP001200430">
    <property type="component" value="Unassembled WGS sequence"/>
</dbReference>
<dbReference type="InterPro" id="IPR013820">
    <property type="entry name" value="ATP_PRibTrfase_cat"/>
</dbReference>
<feature type="domain" description="ATP phosphoribosyltransferase catalytic" evidence="15">
    <location>
        <begin position="49"/>
        <end position="206"/>
    </location>
</feature>
<keyword evidence="6 14" id="KW-0963">Cytoplasm</keyword>
<dbReference type="PANTHER" id="PTHR21403:SF8">
    <property type="entry name" value="ATP PHOSPHORIBOSYLTRANSFERASE"/>
    <property type="match status" value="1"/>
</dbReference>
<evidence type="ECO:0000256" key="9">
    <source>
        <dbReference type="ARBA" id="ARBA00022679"/>
    </source>
</evidence>
<keyword evidence="8 14" id="KW-0328">Glycosyltransferase</keyword>
<sequence length="214" mass="23394">MLTIALPTGRVMKEAIELLREAGLPSKKLSNPGRELVIEEDRIRYILAKPMDVPLYVDRGVADLALVGSDVMWESGARLVELLDTGMGRCSLQVAGPPELGERFRCHRSELMWLRVASKYPKIADDHFSRRGVQVEIVHLNGSIELAPMLGMTDCILDIVQTGTTLKANGLVTLEKVAPVSLRLVASRKSASLGWNGIKPVLENMKGLVGEVVA</sequence>
<reference evidence="16 17" key="1">
    <citation type="submission" date="2022-01" db="EMBL/GenBank/DDBJ databases">
        <title>Dethiosulfovibrio faecalis sp. nov., a novel proteolytic, non-sulfur-reducing bacterium isolated from a marine aquaculture solid waste bioreactor.</title>
        <authorList>
            <person name="Grabowski S."/>
            <person name="Apolinario E."/>
            <person name="Schneider N."/>
            <person name="Marshall C.W."/>
            <person name="Sowers K.R."/>
        </authorList>
    </citation>
    <scope>NUCLEOTIDE SEQUENCE [LARGE SCALE GENOMIC DNA]</scope>
    <source>
        <strain evidence="16 17">DSM 12537</strain>
    </source>
</reference>
<evidence type="ECO:0000256" key="4">
    <source>
        <dbReference type="ARBA" id="ARBA00009489"/>
    </source>
</evidence>
<evidence type="ECO:0000259" key="15">
    <source>
        <dbReference type="Pfam" id="PF01634"/>
    </source>
</evidence>
<dbReference type="GO" id="GO:0003879">
    <property type="term" value="F:ATP phosphoribosyltransferase activity"/>
    <property type="evidence" value="ECO:0007669"/>
    <property type="project" value="UniProtKB-EC"/>
</dbReference>
<evidence type="ECO:0000256" key="11">
    <source>
        <dbReference type="ARBA" id="ARBA00022840"/>
    </source>
</evidence>
<accession>A0ABS9EK05</accession>
<evidence type="ECO:0000256" key="8">
    <source>
        <dbReference type="ARBA" id="ARBA00022676"/>
    </source>
</evidence>
<comment type="domain">
    <text evidence="14">Lacks the C-terminal regulatory region which is replaced by HisZ.</text>
</comment>
<dbReference type="Gene3D" id="3.40.190.10">
    <property type="entry name" value="Periplasmic binding protein-like II"/>
    <property type="match status" value="2"/>
</dbReference>
<dbReference type="Pfam" id="PF01634">
    <property type="entry name" value="HisG"/>
    <property type="match status" value="1"/>
</dbReference>
<keyword evidence="11 14" id="KW-0067">ATP-binding</keyword>
<evidence type="ECO:0000256" key="14">
    <source>
        <dbReference type="HAMAP-Rule" id="MF_01018"/>
    </source>
</evidence>
<dbReference type="SUPFAM" id="SSF53850">
    <property type="entry name" value="Periplasmic binding protein-like II"/>
    <property type="match status" value="1"/>
</dbReference>
<evidence type="ECO:0000256" key="13">
    <source>
        <dbReference type="ARBA" id="ARBA00024861"/>
    </source>
</evidence>
<evidence type="ECO:0000256" key="1">
    <source>
        <dbReference type="ARBA" id="ARBA00000915"/>
    </source>
</evidence>
<comment type="function">
    <text evidence="13 14">Catalyzes the condensation of ATP and 5-phosphoribose 1-diphosphate to form N'-(5'-phosphoribosyl)-ATP (PR-ATP). Has a crucial role in the pathway because the rate of histidine biosynthesis seems to be controlled primarily by regulation of HisG enzymatic activity.</text>
</comment>
<organism evidence="16 17">
    <name type="scientific">Dethiosulfovibrio marinus</name>
    <dbReference type="NCBI Taxonomy" id="133532"/>
    <lineage>
        <taxon>Bacteria</taxon>
        <taxon>Thermotogati</taxon>
        <taxon>Synergistota</taxon>
        <taxon>Synergistia</taxon>
        <taxon>Synergistales</taxon>
        <taxon>Dethiosulfovibrionaceae</taxon>
        <taxon>Dethiosulfovibrio</taxon>
    </lineage>
</organism>
<evidence type="ECO:0000313" key="17">
    <source>
        <dbReference type="Proteomes" id="UP001200430"/>
    </source>
</evidence>
<keyword evidence="17" id="KW-1185">Reference proteome</keyword>
<dbReference type="CDD" id="cd13595">
    <property type="entry name" value="PBP2_HisGs"/>
    <property type="match status" value="1"/>
</dbReference>
<dbReference type="EC" id="2.4.2.17" evidence="5 14"/>
<dbReference type="PANTHER" id="PTHR21403">
    <property type="entry name" value="ATP PHOSPHORIBOSYLTRANSFERASE ATP-PRTASE"/>
    <property type="match status" value="1"/>
</dbReference>
<evidence type="ECO:0000256" key="12">
    <source>
        <dbReference type="ARBA" id="ARBA00023102"/>
    </source>
</evidence>
<keyword evidence="10 14" id="KW-0547">Nucleotide-binding</keyword>
<evidence type="ECO:0000256" key="10">
    <source>
        <dbReference type="ARBA" id="ARBA00022741"/>
    </source>
</evidence>
<evidence type="ECO:0000313" key="16">
    <source>
        <dbReference type="EMBL" id="MCF4141539.1"/>
    </source>
</evidence>
<comment type="caution">
    <text evidence="16">The sequence shown here is derived from an EMBL/GenBank/DDBJ whole genome shotgun (WGS) entry which is preliminary data.</text>
</comment>
<dbReference type="NCBIfam" id="TIGR00070">
    <property type="entry name" value="hisG"/>
    <property type="match status" value="1"/>
</dbReference>
<keyword evidence="9 14" id="KW-0808">Transferase</keyword>
<evidence type="ECO:0000256" key="7">
    <source>
        <dbReference type="ARBA" id="ARBA00022605"/>
    </source>
</evidence>
<name>A0ABS9EK05_9BACT</name>
<evidence type="ECO:0000256" key="5">
    <source>
        <dbReference type="ARBA" id="ARBA00011946"/>
    </source>
</evidence>
<comment type="catalytic activity">
    <reaction evidence="1 14">
        <text>1-(5-phospho-beta-D-ribosyl)-ATP + diphosphate = 5-phospho-alpha-D-ribose 1-diphosphate + ATP</text>
        <dbReference type="Rhea" id="RHEA:18473"/>
        <dbReference type="ChEBI" id="CHEBI:30616"/>
        <dbReference type="ChEBI" id="CHEBI:33019"/>
        <dbReference type="ChEBI" id="CHEBI:58017"/>
        <dbReference type="ChEBI" id="CHEBI:73183"/>
        <dbReference type="EC" id="2.4.2.17"/>
    </reaction>
</comment>
<dbReference type="RefSeq" id="WP_236098000.1">
    <property type="nucleotide sequence ID" value="NZ_JAKGUD010000001.1"/>
</dbReference>
<gene>
    <name evidence="14 16" type="primary">hisG</name>
    <name evidence="16" type="ORF">L2W38_01735</name>
</gene>
<dbReference type="InterPro" id="IPR001348">
    <property type="entry name" value="ATP_PRibTrfase_HisG"/>
</dbReference>
<evidence type="ECO:0000256" key="6">
    <source>
        <dbReference type="ARBA" id="ARBA00022490"/>
    </source>
</evidence>
<evidence type="ECO:0000256" key="3">
    <source>
        <dbReference type="ARBA" id="ARBA00004667"/>
    </source>
</evidence>
<keyword evidence="7 14" id="KW-0028">Amino-acid biosynthesis</keyword>
<comment type="subcellular location">
    <subcellularLocation>
        <location evidence="2 14">Cytoplasm</location>
    </subcellularLocation>
</comment>
<dbReference type="InterPro" id="IPR024893">
    <property type="entry name" value="ATP_PRibTrfase_HisG_short"/>
</dbReference>
<comment type="similarity">
    <text evidence="4 14">Belongs to the ATP phosphoribosyltransferase family. Short subfamily.</text>
</comment>
<proteinExistence type="inferred from homology"/>
<keyword evidence="12 14" id="KW-0368">Histidine biosynthesis</keyword>
<comment type="subunit">
    <text evidence="14">Heteromultimer composed of HisG and HisZ subunits.</text>
</comment>
<dbReference type="HAMAP" id="MF_01018">
    <property type="entry name" value="HisG_Short"/>
    <property type="match status" value="1"/>
</dbReference>
<protein>
    <recommendedName>
        <fullName evidence="5 14">ATP phosphoribosyltransferase</fullName>
        <shortName evidence="14">ATP-PRT</shortName>
        <shortName evidence="14">ATP-PRTase</shortName>
        <ecNumber evidence="5 14">2.4.2.17</ecNumber>
    </recommendedName>
</protein>
<dbReference type="EMBL" id="JAKGUD010000001">
    <property type="protein sequence ID" value="MCF4141539.1"/>
    <property type="molecule type" value="Genomic_DNA"/>
</dbReference>
<evidence type="ECO:0000256" key="2">
    <source>
        <dbReference type="ARBA" id="ARBA00004496"/>
    </source>
</evidence>
<comment type="pathway">
    <text evidence="3 14">Amino-acid biosynthesis; L-histidine biosynthesis; L-histidine from 5-phospho-alpha-D-ribose 1-diphosphate: step 1/9.</text>
</comment>